<evidence type="ECO:0000313" key="2">
    <source>
        <dbReference type="EMBL" id="CAH2088465.1"/>
    </source>
</evidence>
<evidence type="ECO:0000313" key="3">
    <source>
        <dbReference type="Proteomes" id="UP001153954"/>
    </source>
</evidence>
<sequence length="452" mass="49963">MNPQQEKKIYTQEEIRKIAPGYRGKPEKFDPAKVGKKSAPQQQRRGPATSAITPPTALDKATKPTPPKNNPLWADSIFGIDVSVRELTVNQDVQPTFARLPEIVEEVYSSIGGDDQSLNKQMTKGMLMYYTTAMLWARLLDIKAKRGNANLTFEELEFCKAIMQHEYNIPQPIYLFLKGIGEIKDVTGKTIYLTDHVLPVTVVQGMGGYHSANIDAATHNLYEEVPSLGICGDIVMAEASDAAAPAANFRVLPPQSRATRALCGNFGPIGARKEEVRILLNSVGVTATTFDEVIGRTRLNIHLIQKVSDYFTGSPTFRNEKVKLDALTVEGDAAQLIKTTPTDENMDANARWTNLVIRPKSASANSVSTFGASYLMGYQLYKEAVAGSNANWCCVEQAAAAHPWVIPPQWIANRNERRALPPGMEIERFASISDSQRNRTNAIVRRMIISPR</sequence>
<comment type="caution">
    <text evidence="2">The sequence shown here is derived from an EMBL/GenBank/DDBJ whole genome shotgun (WGS) entry which is preliminary data.</text>
</comment>
<keyword evidence="3" id="KW-1185">Reference proteome</keyword>
<gene>
    <name evidence="2" type="ORF">EEDITHA_LOCUS4622</name>
</gene>
<accession>A0AAU9TMS8</accession>
<dbReference type="AlphaFoldDB" id="A0AAU9TMS8"/>
<feature type="compositionally biased region" description="Basic and acidic residues" evidence="1">
    <location>
        <begin position="1"/>
        <end position="17"/>
    </location>
</feature>
<dbReference type="Proteomes" id="UP001153954">
    <property type="component" value="Unassembled WGS sequence"/>
</dbReference>
<reference evidence="2" key="1">
    <citation type="submission" date="2022-03" db="EMBL/GenBank/DDBJ databases">
        <authorList>
            <person name="Tunstrom K."/>
        </authorList>
    </citation>
    <scope>NUCLEOTIDE SEQUENCE</scope>
</reference>
<evidence type="ECO:0008006" key="4">
    <source>
        <dbReference type="Google" id="ProtNLM"/>
    </source>
</evidence>
<dbReference type="EMBL" id="CAKOGL010000007">
    <property type="protein sequence ID" value="CAH2088465.1"/>
    <property type="molecule type" value="Genomic_DNA"/>
</dbReference>
<feature type="region of interest" description="Disordered" evidence="1">
    <location>
        <begin position="1"/>
        <end position="72"/>
    </location>
</feature>
<feature type="compositionally biased region" description="Basic and acidic residues" evidence="1">
    <location>
        <begin position="24"/>
        <end position="33"/>
    </location>
</feature>
<name>A0AAU9TMS8_EUPED</name>
<protein>
    <recommendedName>
        <fullName evidence="4">Capsid protein</fullName>
    </recommendedName>
</protein>
<proteinExistence type="predicted"/>
<organism evidence="2 3">
    <name type="scientific">Euphydryas editha</name>
    <name type="common">Edith's checkerspot</name>
    <dbReference type="NCBI Taxonomy" id="104508"/>
    <lineage>
        <taxon>Eukaryota</taxon>
        <taxon>Metazoa</taxon>
        <taxon>Ecdysozoa</taxon>
        <taxon>Arthropoda</taxon>
        <taxon>Hexapoda</taxon>
        <taxon>Insecta</taxon>
        <taxon>Pterygota</taxon>
        <taxon>Neoptera</taxon>
        <taxon>Endopterygota</taxon>
        <taxon>Lepidoptera</taxon>
        <taxon>Glossata</taxon>
        <taxon>Ditrysia</taxon>
        <taxon>Papilionoidea</taxon>
        <taxon>Nymphalidae</taxon>
        <taxon>Nymphalinae</taxon>
        <taxon>Euphydryas</taxon>
    </lineage>
</organism>
<evidence type="ECO:0000256" key="1">
    <source>
        <dbReference type="SAM" id="MobiDB-lite"/>
    </source>
</evidence>